<dbReference type="OrthoDB" id="39686at2157"/>
<evidence type="ECO:0000256" key="9">
    <source>
        <dbReference type="HAMAP-Rule" id="MF_01020"/>
    </source>
</evidence>
<sequence length="100" mass="11277">MDADTPADEVLDELFSTIESRKAELPEDSYTTALFTHEKGENYVLEKIGEEATEAILAAKDDDREELLAESADLVYHLLVLLSMKGASLEDLRTELRDRF</sequence>
<dbReference type="PATRIC" id="fig|1227487.5.peg.2459"/>
<comment type="similarity">
    <text evidence="9">Belongs to the PRA-PH family.</text>
</comment>
<evidence type="ECO:0000313" key="11">
    <source>
        <dbReference type="Proteomes" id="UP000011513"/>
    </source>
</evidence>
<comment type="subcellular location">
    <subcellularLocation>
        <location evidence="9">Cytoplasm</location>
    </subcellularLocation>
</comment>
<comment type="catalytic activity">
    <reaction evidence="1 9">
        <text>1-(5-phospho-beta-D-ribosyl)-ATP + H2O = 1-(5-phospho-beta-D-ribosyl)-5'-AMP + diphosphate + H(+)</text>
        <dbReference type="Rhea" id="RHEA:22828"/>
        <dbReference type="ChEBI" id="CHEBI:15377"/>
        <dbReference type="ChEBI" id="CHEBI:15378"/>
        <dbReference type="ChEBI" id="CHEBI:33019"/>
        <dbReference type="ChEBI" id="CHEBI:59457"/>
        <dbReference type="ChEBI" id="CHEBI:73183"/>
        <dbReference type="EC" id="3.6.1.31"/>
    </reaction>
</comment>
<evidence type="ECO:0000256" key="8">
    <source>
        <dbReference type="ARBA" id="ARBA00023102"/>
    </source>
</evidence>
<evidence type="ECO:0000256" key="2">
    <source>
        <dbReference type="ARBA" id="ARBA00005204"/>
    </source>
</evidence>
<evidence type="ECO:0000256" key="4">
    <source>
        <dbReference type="ARBA" id="ARBA00022605"/>
    </source>
</evidence>
<dbReference type="UniPathway" id="UPA00031">
    <property type="reaction ID" value="UER00007"/>
</dbReference>
<protein>
    <recommendedName>
        <fullName evidence="9">Phosphoribosyl-ATP pyrophosphatase</fullName>
        <shortName evidence="9">PRA-PH</shortName>
        <ecNumber evidence="9">3.6.1.31</ecNumber>
    </recommendedName>
</protein>
<dbReference type="NCBIfam" id="TIGR03188">
    <property type="entry name" value="histidine_hisI"/>
    <property type="match status" value="1"/>
</dbReference>
<dbReference type="EMBL" id="AOIV01000027">
    <property type="protein sequence ID" value="ELZ29791.1"/>
    <property type="molecule type" value="Genomic_DNA"/>
</dbReference>
<keyword evidence="7 9" id="KW-0067">ATP-binding</keyword>
<dbReference type="InParanoid" id="M0D2P2"/>
<proteinExistence type="inferred from homology"/>
<dbReference type="Pfam" id="PF01503">
    <property type="entry name" value="PRA-PH"/>
    <property type="match status" value="1"/>
</dbReference>
<keyword evidence="6 9" id="KW-0378">Hydrolase</keyword>
<dbReference type="HAMAP" id="MF_01020">
    <property type="entry name" value="HisE"/>
    <property type="match status" value="1"/>
</dbReference>
<name>M0D2P2_HALPD</name>
<dbReference type="GO" id="GO:0005524">
    <property type="term" value="F:ATP binding"/>
    <property type="evidence" value="ECO:0007669"/>
    <property type="project" value="UniProtKB-KW"/>
</dbReference>
<dbReference type="Gene3D" id="1.10.287.1080">
    <property type="entry name" value="MazG-like"/>
    <property type="match status" value="1"/>
</dbReference>
<evidence type="ECO:0000256" key="3">
    <source>
        <dbReference type="ARBA" id="ARBA00022490"/>
    </source>
</evidence>
<accession>M0D2P2</accession>
<comment type="pathway">
    <text evidence="2 9">Amino-acid biosynthesis; L-histidine biosynthesis; L-histidine from 5-phospho-alpha-D-ribose 1-diphosphate: step 2/9.</text>
</comment>
<dbReference type="RefSeq" id="WP_008387112.1">
    <property type="nucleotide sequence ID" value="NZ_AOIV01000027.1"/>
</dbReference>
<keyword evidence="8 9" id="KW-0368">Histidine biosynthesis</keyword>
<reference evidence="10 11" key="1">
    <citation type="journal article" date="2014" name="PLoS Genet.">
        <title>Phylogenetically driven sequencing of extremely halophilic archaea reveals strategies for static and dynamic osmo-response.</title>
        <authorList>
            <person name="Becker E.A."/>
            <person name="Seitzer P.M."/>
            <person name="Tritt A."/>
            <person name="Larsen D."/>
            <person name="Krusor M."/>
            <person name="Yao A.I."/>
            <person name="Wu D."/>
            <person name="Madern D."/>
            <person name="Eisen J.A."/>
            <person name="Darling A.E."/>
            <person name="Facciotti M.T."/>
        </authorList>
    </citation>
    <scope>NUCLEOTIDE SEQUENCE [LARGE SCALE GENOMIC DNA]</scope>
    <source>
        <strain evidence="10 11">JCM 14848</strain>
    </source>
</reference>
<dbReference type="EC" id="3.6.1.31" evidence="9"/>
<evidence type="ECO:0000313" key="10">
    <source>
        <dbReference type="EMBL" id="ELZ29791.1"/>
    </source>
</evidence>
<dbReference type="GO" id="GO:0000105">
    <property type="term" value="P:L-histidine biosynthetic process"/>
    <property type="evidence" value="ECO:0007669"/>
    <property type="project" value="UniProtKB-UniRule"/>
</dbReference>
<comment type="caution">
    <text evidence="10">The sequence shown here is derived from an EMBL/GenBank/DDBJ whole genome shotgun (WGS) entry which is preliminary data.</text>
</comment>
<dbReference type="PANTHER" id="PTHR42945">
    <property type="entry name" value="HISTIDINE BIOSYNTHESIS BIFUNCTIONAL PROTEIN"/>
    <property type="match status" value="1"/>
</dbReference>
<dbReference type="AlphaFoldDB" id="M0D2P2"/>
<dbReference type="CDD" id="cd11534">
    <property type="entry name" value="NTP-PPase_HisIE_like"/>
    <property type="match status" value="1"/>
</dbReference>
<dbReference type="eggNOG" id="arCOG02677">
    <property type="taxonomic scope" value="Archaea"/>
</dbReference>
<dbReference type="InterPro" id="IPR021130">
    <property type="entry name" value="PRib-ATP_PPHydrolase-like"/>
</dbReference>
<dbReference type="GO" id="GO:0005737">
    <property type="term" value="C:cytoplasm"/>
    <property type="evidence" value="ECO:0007669"/>
    <property type="project" value="UniProtKB-SubCell"/>
</dbReference>
<dbReference type="InterPro" id="IPR008179">
    <property type="entry name" value="HisE"/>
</dbReference>
<dbReference type="SUPFAM" id="SSF101386">
    <property type="entry name" value="all-alpha NTP pyrophosphatases"/>
    <property type="match status" value="1"/>
</dbReference>
<organism evidence="10 11">
    <name type="scientific">Halogeometricum pallidum JCM 14848</name>
    <dbReference type="NCBI Taxonomy" id="1227487"/>
    <lineage>
        <taxon>Archaea</taxon>
        <taxon>Methanobacteriati</taxon>
        <taxon>Methanobacteriota</taxon>
        <taxon>Stenosarchaea group</taxon>
        <taxon>Halobacteria</taxon>
        <taxon>Halobacteriales</taxon>
        <taxon>Haloferacaceae</taxon>
        <taxon>Halogeometricum</taxon>
    </lineage>
</organism>
<evidence type="ECO:0000256" key="6">
    <source>
        <dbReference type="ARBA" id="ARBA00022801"/>
    </source>
</evidence>
<dbReference type="GO" id="GO:0004636">
    <property type="term" value="F:phosphoribosyl-ATP diphosphatase activity"/>
    <property type="evidence" value="ECO:0007669"/>
    <property type="project" value="UniProtKB-UniRule"/>
</dbReference>
<keyword evidence="3 9" id="KW-0963">Cytoplasm</keyword>
<dbReference type="FunCoup" id="M0D2P2">
    <property type="interactions" value="73"/>
</dbReference>
<gene>
    <name evidence="9" type="primary">hisE</name>
    <name evidence="10" type="ORF">C474_12181</name>
</gene>
<keyword evidence="11" id="KW-1185">Reference proteome</keyword>
<evidence type="ECO:0000256" key="5">
    <source>
        <dbReference type="ARBA" id="ARBA00022741"/>
    </source>
</evidence>
<dbReference type="Proteomes" id="UP000011513">
    <property type="component" value="Unassembled WGS sequence"/>
</dbReference>
<keyword evidence="5 9" id="KW-0547">Nucleotide-binding</keyword>
<evidence type="ECO:0000256" key="7">
    <source>
        <dbReference type="ARBA" id="ARBA00022840"/>
    </source>
</evidence>
<dbReference type="PANTHER" id="PTHR42945:SF1">
    <property type="entry name" value="HISTIDINE BIOSYNTHESIS BIFUNCTIONAL PROTEIN HIS7"/>
    <property type="match status" value="1"/>
</dbReference>
<keyword evidence="4 9" id="KW-0028">Amino-acid biosynthesis</keyword>
<evidence type="ECO:0000256" key="1">
    <source>
        <dbReference type="ARBA" id="ARBA00001460"/>
    </source>
</evidence>